<reference evidence="1 2" key="1">
    <citation type="submission" date="2019-12" db="EMBL/GenBank/DDBJ databases">
        <authorList>
            <person name="Alioto T."/>
            <person name="Alioto T."/>
            <person name="Gomez Garrido J."/>
        </authorList>
    </citation>
    <scope>NUCLEOTIDE SEQUENCE [LARGE SCALE GENOMIC DNA]</scope>
</reference>
<sequence length="122" mass="13848">MPKLHHRLLVLPKTNRYKVNNLNQVITHTSSLGAKNALSAPIFDASVNNYSSAPPLLSTHHANKTHIWVLTNLSRIGRIWRIVEGLRRCWRYKNPVVIPEAWWSNLAISNVSEYGVSGRENA</sequence>
<evidence type="ECO:0000313" key="2">
    <source>
        <dbReference type="Proteomes" id="UP000594638"/>
    </source>
</evidence>
<dbReference type="Proteomes" id="UP000594638">
    <property type="component" value="Unassembled WGS sequence"/>
</dbReference>
<comment type="caution">
    <text evidence="1">The sequence shown here is derived from an EMBL/GenBank/DDBJ whole genome shotgun (WGS) entry which is preliminary data.</text>
</comment>
<proteinExistence type="predicted"/>
<organism evidence="1 2">
    <name type="scientific">Olea europaea subsp. europaea</name>
    <dbReference type="NCBI Taxonomy" id="158383"/>
    <lineage>
        <taxon>Eukaryota</taxon>
        <taxon>Viridiplantae</taxon>
        <taxon>Streptophyta</taxon>
        <taxon>Embryophyta</taxon>
        <taxon>Tracheophyta</taxon>
        <taxon>Spermatophyta</taxon>
        <taxon>Magnoliopsida</taxon>
        <taxon>eudicotyledons</taxon>
        <taxon>Gunneridae</taxon>
        <taxon>Pentapetalae</taxon>
        <taxon>asterids</taxon>
        <taxon>lamiids</taxon>
        <taxon>Lamiales</taxon>
        <taxon>Oleaceae</taxon>
        <taxon>Oleeae</taxon>
        <taxon>Olea</taxon>
    </lineage>
</organism>
<keyword evidence="2" id="KW-1185">Reference proteome</keyword>
<accession>A0A8S0SBQ3</accession>
<dbReference type="AlphaFoldDB" id="A0A8S0SBQ3"/>
<dbReference type="EMBL" id="CACTIH010004074">
    <property type="protein sequence ID" value="CAA2989265.1"/>
    <property type="molecule type" value="Genomic_DNA"/>
</dbReference>
<name>A0A8S0SBQ3_OLEEU</name>
<protein>
    <submittedName>
        <fullName evidence="1">Uncharacterized protein</fullName>
    </submittedName>
</protein>
<evidence type="ECO:0000313" key="1">
    <source>
        <dbReference type="EMBL" id="CAA2989265.1"/>
    </source>
</evidence>
<dbReference type="Gramene" id="OE9A022923T1">
    <property type="protein sequence ID" value="OE9A022923C1"/>
    <property type="gene ID" value="OE9A022923"/>
</dbReference>
<gene>
    <name evidence="1" type="ORF">OLEA9_A022923</name>
</gene>